<dbReference type="Gene3D" id="3.40.630.10">
    <property type="entry name" value="Zn peptidases"/>
    <property type="match status" value="2"/>
</dbReference>
<accession>A0ABX2TCL4</accession>
<comment type="caution">
    <text evidence="2">The sequence shown here is derived from an EMBL/GenBank/DDBJ whole genome shotgun (WGS) entry which is preliminary data.</text>
</comment>
<dbReference type="Gene3D" id="3.30.70.360">
    <property type="match status" value="1"/>
</dbReference>
<reference evidence="2 3" key="1">
    <citation type="submission" date="2020-05" db="EMBL/GenBank/DDBJ databases">
        <title>Azospirillum oleiclasticum sp. nov, a nitrogen-fixing and heavy crude oil-emulsifying bacterium isolated from the crude oil of Yumen Oilfield.</title>
        <authorList>
            <person name="Wu D."/>
            <person name="Cai M."/>
            <person name="Zhang X."/>
        </authorList>
    </citation>
    <scope>NUCLEOTIDE SEQUENCE [LARGE SCALE GENOMIC DNA]</scope>
    <source>
        <strain evidence="2 3">ROY-1-1-2</strain>
    </source>
</reference>
<organism evidence="2 3">
    <name type="scientific">Azospirillum oleiclasticum</name>
    <dbReference type="NCBI Taxonomy" id="2735135"/>
    <lineage>
        <taxon>Bacteria</taxon>
        <taxon>Pseudomonadati</taxon>
        <taxon>Pseudomonadota</taxon>
        <taxon>Alphaproteobacteria</taxon>
        <taxon>Rhodospirillales</taxon>
        <taxon>Azospirillaceae</taxon>
        <taxon>Azospirillum</taxon>
    </lineage>
</organism>
<feature type="region of interest" description="Disordered" evidence="1">
    <location>
        <begin position="180"/>
        <end position="203"/>
    </location>
</feature>
<feature type="region of interest" description="Disordered" evidence="1">
    <location>
        <begin position="17"/>
        <end position="49"/>
    </location>
</feature>
<keyword evidence="3" id="KW-1185">Reference proteome</keyword>
<proteinExistence type="predicted"/>
<protein>
    <submittedName>
        <fullName evidence="2">Uncharacterized protein</fullName>
    </submittedName>
</protein>
<evidence type="ECO:0000256" key="1">
    <source>
        <dbReference type="SAM" id="MobiDB-lite"/>
    </source>
</evidence>
<dbReference type="Proteomes" id="UP000584642">
    <property type="component" value="Unassembled WGS sequence"/>
</dbReference>
<dbReference type="RefSeq" id="WP_180283844.1">
    <property type="nucleotide sequence ID" value="NZ_JABFDB010000014.1"/>
</dbReference>
<evidence type="ECO:0000313" key="3">
    <source>
        <dbReference type="Proteomes" id="UP000584642"/>
    </source>
</evidence>
<evidence type="ECO:0000313" key="2">
    <source>
        <dbReference type="EMBL" id="NYZ22079.1"/>
    </source>
</evidence>
<gene>
    <name evidence="2" type="ORF">HND93_20385</name>
</gene>
<feature type="compositionally biased region" description="Low complexity" evidence="1">
    <location>
        <begin position="185"/>
        <end position="196"/>
    </location>
</feature>
<dbReference type="SUPFAM" id="SSF53187">
    <property type="entry name" value="Zn-dependent exopeptidases"/>
    <property type="match status" value="1"/>
</dbReference>
<name>A0ABX2TCL4_9PROT</name>
<dbReference type="EMBL" id="JABFDB010000014">
    <property type="protein sequence ID" value="NYZ22079.1"/>
    <property type="molecule type" value="Genomic_DNA"/>
</dbReference>
<sequence length="203" mass="21354">MEVFKIGEGFFRMQSSASGSARVPITPAPPDDAWSRDQAETPGRNGPSKAAIDRIDRLTAFDTTSRNTNLASIDHVRERLPGHGFLCRMTCDGSGAKANLLASLPADDGRLSGGLCLSGHVDPVPVDGLEWASDLGAPALVDDMVAHDIVPEGCIVGEPTMMRVVCAHKGANGERCRVGGPARDPAMASPSVVAPANRKEQRT</sequence>